<dbReference type="EMBL" id="JAGDQJ010000007">
    <property type="protein sequence ID" value="MBO1625034.1"/>
    <property type="molecule type" value="Genomic_DNA"/>
</dbReference>
<evidence type="ECO:0000313" key="2">
    <source>
        <dbReference type="Proteomes" id="UP000677611"/>
    </source>
</evidence>
<protein>
    <submittedName>
        <fullName evidence="1">Uncharacterized protein</fullName>
    </submittedName>
</protein>
<keyword evidence="2" id="KW-1185">Reference proteome</keyword>
<evidence type="ECO:0000313" key="1">
    <source>
        <dbReference type="EMBL" id="MBO1625034.1"/>
    </source>
</evidence>
<gene>
    <name evidence="1" type="ORF">J4P90_07170</name>
</gene>
<comment type="caution">
    <text evidence="1">The sequence shown here is derived from an EMBL/GenBank/DDBJ whole genome shotgun (WGS) entry which is preliminary data.</text>
</comment>
<proteinExistence type="predicted"/>
<dbReference type="Proteomes" id="UP000677611">
    <property type="component" value="Unassembled WGS sequence"/>
</dbReference>
<name>A0ABS3NVR9_9BACI</name>
<accession>A0ABS3NVR9</accession>
<reference evidence="1 2" key="1">
    <citation type="submission" date="2021-03" db="EMBL/GenBank/DDBJ databases">
        <title>Identification of novel Bacillus strains.</title>
        <authorList>
            <person name="Xiao Z."/>
            <person name="Li Y."/>
            <person name="Shen J."/>
        </authorList>
    </citation>
    <scope>NUCLEOTIDE SEQUENCE [LARGE SCALE GENOMIC DNA]</scope>
    <source>
        <strain evidence="1 2">SY8</strain>
    </source>
</reference>
<sequence>MSKNKAVKAGNINNVKATLIVNVFGNGLTGNVYICLLTNRKSKYVPMKQERIIVITNGR</sequence>
<organism evidence="1 2">
    <name type="scientific">Bacillus arachidis</name>
    <dbReference type="NCBI Taxonomy" id="2819290"/>
    <lineage>
        <taxon>Bacteria</taxon>
        <taxon>Bacillati</taxon>
        <taxon>Bacillota</taxon>
        <taxon>Bacilli</taxon>
        <taxon>Bacillales</taxon>
        <taxon>Bacillaceae</taxon>
        <taxon>Bacillus</taxon>
    </lineage>
</organism>